<dbReference type="EMBL" id="QXGF01008069">
    <property type="protein sequence ID" value="KAE8917083.1"/>
    <property type="molecule type" value="Genomic_DNA"/>
</dbReference>
<accession>A0A6A3DA67</accession>
<comment type="caution">
    <text evidence="1">The sequence shown here is derived from an EMBL/GenBank/DDBJ whole genome shotgun (WGS) entry which is preliminary data.</text>
</comment>
<organism evidence="1 2">
    <name type="scientific">Phytophthora fragariae</name>
    <dbReference type="NCBI Taxonomy" id="53985"/>
    <lineage>
        <taxon>Eukaryota</taxon>
        <taxon>Sar</taxon>
        <taxon>Stramenopiles</taxon>
        <taxon>Oomycota</taxon>
        <taxon>Peronosporomycetes</taxon>
        <taxon>Peronosporales</taxon>
        <taxon>Peronosporaceae</taxon>
        <taxon>Phytophthora</taxon>
    </lineage>
</organism>
<sequence length="65" mass="7108">MADILANLAMDAKKSIQVTASEISKLPTHWTTVVESLPGDIEHWLDNLPDMEAPGRAFTNIGAFK</sequence>
<evidence type="ECO:0000313" key="1">
    <source>
        <dbReference type="EMBL" id="KAE8917083.1"/>
    </source>
</evidence>
<evidence type="ECO:0000313" key="2">
    <source>
        <dbReference type="Proteomes" id="UP000429523"/>
    </source>
</evidence>
<dbReference type="Proteomes" id="UP000429523">
    <property type="component" value="Unassembled WGS sequence"/>
</dbReference>
<gene>
    <name evidence="1" type="ORF">PF009_g32596</name>
</gene>
<proteinExistence type="predicted"/>
<name>A0A6A3DA67_9STRA</name>
<protein>
    <submittedName>
        <fullName evidence="1">Uncharacterized protein</fullName>
    </submittedName>
</protein>
<reference evidence="1 2" key="1">
    <citation type="submission" date="2018-08" db="EMBL/GenBank/DDBJ databases">
        <title>Genomic investigation of the strawberry pathogen Phytophthora fragariae indicates pathogenicity is determined by transcriptional variation in three key races.</title>
        <authorList>
            <person name="Adams T.M."/>
            <person name="Armitage A.D."/>
            <person name="Sobczyk M.K."/>
            <person name="Bates H.J."/>
            <person name="Dunwell J.M."/>
            <person name="Nellist C.F."/>
            <person name="Harrison R.J."/>
        </authorList>
    </citation>
    <scope>NUCLEOTIDE SEQUENCE [LARGE SCALE GENOMIC DNA]</scope>
    <source>
        <strain evidence="1 2">NOV-9</strain>
    </source>
</reference>
<dbReference type="AlphaFoldDB" id="A0A6A3DA67"/>